<evidence type="ECO:0000313" key="1">
    <source>
        <dbReference type="EMBL" id="OIR22361.1"/>
    </source>
</evidence>
<reference evidence="1 2" key="1">
    <citation type="submission" date="2016-08" db="EMBL/GenBank/DDBJ databases">
        <title>New Insights into Marine Group III Euryarchaeota, from dark to light.</title>
        <authorList>
            <person name="Haro-Moreno J.M."/>
            <person name="Rodriguez-Valera F."/>
            <person name="Lopez-Garcia P."/>
            <person name="Moreira D."/>
            <person name="Martin-Cuadrado A.B."/>
        </authorList>
    </citation>
    <scope>NUCLEOTIDE SEQUENCE [LARGE SCALE GENOMIC DNA]</scope>
    <source>
        <strain evidence="1">CG-Epi2</strain>
    </source>
</reference>
<dbReference type="Pfam" id="PF04407">
    <property type="entry name" value="DUF531"/>
    <property type="match status" value="1"/>
</dbReference>
<proteinExistence type="predicted"/>
<accession>A0A1J5TN47</accession>
<evidence type="ECO:0008006" key="3">
    <source>
        <dbReference type="Google" id="ProtNLM"/>
    </source>
</evidence>
<protein>
    <recommendedName>
        <fullName evidence="3">DUF531 domain-containing protein</fullName>
    </recommendedName>
</protein>
<gene>
    <name evidence="1" type="ORF">BET99_04580</name>
</gene>
<dbReference type="InterPro" id="IPR007501">
    <property type="entry name" value="DUF531"/>
</dbReference>
<dbReference type="Proteomes" id="UP000183615">
    <property type="component" value="Unassembled WGS sequence"/>
</dbReference>
<organism evidence="1 2">
    <name type="scientific">Marine Group III euryarchaeote CG-Epi2</name>
    <dbReference type="NCBI Taxonomy" id="1888996"/>
    <lineage>
        <taxon>Archaea</taxon>
        <taxon>Methanobacteriati</taxon>
        <taxon>Thermoplasmatota</taxon>
        <taxon>Thermoplasmata</taxon>
        <taxon>Candidatus Thermoprofundales</taxon>
    </lineage>
</organism>
<dbReference type="AlphaFoldDB" id="A0A1J5TN47"/>
<evidence type="ECO:0000313" key="2">
    <source>
        <dbReference type="Proteomes" id="UP000183615"/>
    </source>
</evidence>
<sequence>MAGKNHNPSIARKILRDIKEGSSPEDLLFEVDRLSDPYYASLGLIYIATSMSTKSSKSKKIFSKAFVNANRVDQSWRRIELLTEISKRLKKIDDGDLKNIQYKKIFDIILTEKKKDINNFLIKNVKNFPIDQLDLVLDTTVKLSGYEFDASKAVIRAWIVTTDINPLISILSSLEGELRIKLLGYLHLQLHKVKTNIYPSALELALDSSLSEEMLRYLVRISSTQLDLNLIEIKISKENPEESLPILIAIIAHSDRNKWHEDSQAYVVKAEKTLLAIPESNYKKKLEKKLRIAVDRLNIPVVKQTMPPVPLEEISVQGKHTLGLYNTYGGNWNHPHFKAVFKASNLCSAFDLDLALIGFPEISTNELIKEIKKEMRLSNEGYISKLISNDRFRFFEKDIDELWAGSRVVTTASPDSSKLEMPSGRLCMVMGLGPKGLPKSYIENSNYHFEITGKDIAFETGTAMGAIAGNLSLM</sequence>
<comment type="caution">
    <text evidence="1">The sequence shown here is derived from an EMBL/GenBank/DDBJ whole genome shotgun (WGS) entry which is preliminary data.</text>
</comment>
<name>A0A1J5TN47_9ARCH</name>
<dbReference type="EMBL" id="MIYZ01000016">
    <property type="protein sequence ID" value="OIR22361.1"/>
    <property type="molecule type" value="Genomic_DNA"/>
</dbReference>